<dbReference type="InterPro" id="IPR004170">
    <property type="entry name" value="WWE_dom"/>
</dbReference>
<feature type="compositionally biased region" description="Low complexity" evidence="16">
    <location>
        <begin position="2354"/>
        <end position="2373"/>
    </location>
</feature>
<dbReference type="Gene3D" id="3.30.2160.10">
    <property type="entry name" value="Hect, E3 ligase catalytic domain"/>
    <property type="match status" value="1"/>
</dbReference>
<keyword evidence="8" id="KW-0227">DNA damage</keyword>
<feature type="region of interest" description="Disordered" evidence="16">
    <location>
        <begin position="2443"/>
        <end position="2529"/>
    </location>
</feature>
<feature type="region of interest" description="Disordered" evidence="16">
    <location>
        <begin position="2105"/>
        <end position="2127"/>
    </location>
</feature>
<keyword evidence="17" id="KW-0472">Membrane</keyword>
<dbReference type="GO" id="GO:0061630">
    <property type="term" value="F:ubiquitin protein ligase activity"/>
    <property type="evidence" value="ECO:0007669"/>
    <property type="project" value="UniProtKB-EC"/>
</dbReference>
<dbReference type="FunFam" id="3.90.1750.10:FF:000003">
    <property type="entry name" value="E3 ubiquitin-protein ligase UPL1"/>
    <property type="match status" value="1"/>
</dbReference>
<feature type="compositionally biased region" description="Low complexity" evidence="16">
    <location>
        <begin position="2878"/>
        <end position="2891"/>
    </location>
</feature>
<dbReference type="InterPro" id="IPR035983">
    <property type="entry name" value="Hect_E3_ubiquitin_ligase"/>
</dbReference>
<dbReference type="SUPFAM" id="SSF48371">
    <property type="entry name" value="ARM repeat"/>
    <property type="match status" value="1"/>
</dbReference>
<keyword evidence="17" id="KW-0812">Transmembrane</keyword>
<dbReference type="Gene3D" id="1.10.8.10">
    <property type="entry name" value="DNA helicase RuvA subunit, C-terminal domain"/>
    <property type="match status" value="1"/>
</dbReference>
<feature type="compositionally biased region" description="Basic and acidic residues" evidence="16">
    <location>
        <begin position="1481"/>
        <end position="1516"/>
    </location>
</feature>
<evidence type="ECO:0000256" key="3">
    <source>
        <dbReference type="ARBA" id="ARBA00004906"/>
    </source>
</evidence>
<feature type="region of interest" description="Disordered" evidence="16">
    <location>
        <begin position="2260"/>
        <end position="2280"/>
    </location>
</feature>
<dbReference type="Pfam" id="PF06025">
    <property type="entry name" value="DUF913"/>
    <property type="match status" value="1"/>
</dbReference>
<evidence type="ECO:0000256" key="15">
    <source>
        <dbReference type="SAM" id="Coils"/>
    </source>
</evidence>
<feature type="region of interest" description="Disordered" evidence="16">
    <location>
        <begin position="3181"/>
        <end position="3204"/>
    </location>
</feature>
<dbReference type="GO" id="GO:0005737">
    <property type="term" value="C:cytoplasm"/>
    <property type="evidence" value="ECO:0007669"/>
    <property type="project" value="TreeGrafter"/>
</dbReference>
<feature type="compositionally biased region" description="Low complexity" evidence="16">
    <location>
        <begin position="2260"/>
        <end position="2276"/>
    </location>
</feature>
<evidence type="ECO:0000256" key="9">
    <source>
        <dbReference type="ARBA" id="ARBA00022786"/>
    </source>
</evidence>
<feature type="compositionally biased region" description="Polar residues" evidence="16">
    <location>
        <begin position="3921"/>
        <end position="3934"/>
    </location>
</feature>
<dbReference type="FunFam" id="3.30.2160.10:FF:000001">
    <property type="entry name" value="E3 ubiquitin-protein ligase NEDD4-like"/>
    <property type="match status" value="1"/>
</dbReference>
<evidence type="ECO:0000256" key="12">
    <source>
        <dbReference type="ARBA" id="ARBA00023242"/>
    </source>
</evidence>
<keyword evidence="17" id="KW-1133">Transmembrane helix</keyword>
<dbReference type="GO" id="GO:0008270">
    <property type="term" value="F:zinc ion binding"/>
    <property type="evidence" value="ECO:0007669"/>
    <property type="project" value="InterPro"/>
</dbReference>
<dbReference type="InterPro" id="IPR050409">
    <property type="entry name" value="E3_ubiq-protein_ligase"/>
</dbReference>
<feature type="domain" description="WWE" evidence="20">
    <location>
        <begin position="1681"/>
        <end position="1759"/>
    </location>
</feature>
<dbReference type="PANTHER" id="PTHR11254:SF67">
    <property type="entry name" value="E3 UBIQUITIN-PROTEIN LIGASE HUWE1"/>
    <property type="match status" value="1"/>
</dbReference>
<feature type="compositionally biased region" description="Basic and acidic residues" evidence="16">
    <location>
        <begin position="3957"/>
        <end position="3970"/>
    </location>
</feature>
<keyword evidence="15" id="KW-0175">Coiled coil</keyword>
<feature type="region of interest" description="Disordered" evidence="16">
    <location>
        <begin position="2816"/>
        <end position="2980"/>
    </location>
</feature>
<feature type="region of interest" description="Disordered" evidence="16">
    <location>
        <begin position="2333"/>
        <end position="2376"/>
    </location>
</feature>
<dbReference type="InterPro" id="IPR025527">
    <property type="entry name" value="HUWE1/Rev1_UBM"/>
</dbReference>
<feature type="region of interest" description="Disordered" evidence="16">
    <location>
        <begin position="3866"/>
        <end position="3973"/>
    </location>
</feature>
<dbReference type="Gene3D" id="3.90.1750.10">
    <property type="entry name" value="Hect, E3 ligase catalytic domains"/>
    <property type="match status" value="1"/>
</dbReference>
<evidence type="ECO:0000256" key="1">
    <source>
        <dbReference type="ARBA" id="ARBA00000885"/>
    </source>
</evidence>
<dbReference type="InterPro" id="IPR015940">
    <property type="entry name" value="UBA"/>
</dbReference>
<evidence type="ECO:0000256" key="14">
    <source>
        <dbReference type="PROSITE-ProRule" id="PRU00104"/>
    </source>
</evidence>
<feature type="region of interest" description="Disordered" evidence="16">
    <location>
        <begin position="1355"/>
        <end position="1377"/>
    </location>
</feature>
<feature type="compositionally biased region" description="Polar residues" evidence="16">
    <location>
        <begin position="1072"/>
        <end position="1082"/>
    </location>
</feature>
<dbReference type="InterPro" id="IPR016024">
    <property type="entry name" value="ARM-type_fold"/>
</dbReference>
<feature type="region of interest" description="Disordered" evidence="16">
    <location>
        <begin position="1047"/>
        <end position="1098"/>
    </location>
</feature>
<evidence type="ECO:0000256" key="10">
    <source>
        <dbReference type="ARBA" id="ARBA00022816"/>
    </source>
</evidence>
<dbReference type="Pfam" id="PF00632">
    <property type="entry name" value="HECT"/>
    <property type="match status" value="1"/>
</dbReference>
<organism evidence="21 22">
    <name type="scientific">Holothuria leucospilota</name>
    <name type="common">Black long sea cucumber</name>
    <name type="synonym">Mertensiothuria leucospilota</name>
    <dbReference type="NCBI Taxonomy" id="206669"/>
    <lineage>
        <taxon>Eukaryota</taxon>
        <taxon>Metazoa</taxon>
        <taxon>Echinodermata</taxon>
        <taxon>Eleutherozoa</taxon>
        <taxon>Echinozoa</taxon>
        <taxon>Holothuroidea</taxon>
        <taxon>Aspidochirotacea</taxon>
        <taxon>Aspidochirotida</taxon>
        <taxon>Holothuriidae</taxon>
        <taxon>Holothuria</taxon>
    </lineage>
</organism>
<dbReference type="Proteomes" id="UP001152320">
    <property type="component" value="Chromosome 2"/>
</dbReference>
<evidence type="ECO:0000256" key="6">
    <source>
        <dbReference type="ARBA" id="ARBA00022553"/>
    </source>
</evidence>
<feature type="compositionally biased region" description="Low complexity" evidence="16">
    <location>
        <begin position="2955"/>
        <end position="2980"/>
    </location>
</feature>
<evidence type="ECO:0000313" key="22">
    <source>
        <dbReference type="Proteomes" id="UP001152320"/>
    </source>
</evidence>
<feature type="active site" description="Glycyl thioester intermediate" evidence="14">
    <location>
        <position position="4473"/>
    </location>
</feature>
<feature type="region of interest" description="Disordered" evidence="16">
    <location>
        <begin position="766"/>
        <end position="825"/>
    </location>
</feature>
<comment type="subcellular location">
    <subcellularLocation>
        <location evidence="2">Nucleus</location>
    </subcellularLocation>
</comment>
<dbReference type="InterPro" id="IPR018123">
    <property type="entry name" value="WWE-dom_subgr"/>
</dbReference>
<feature type="compositionally biased region" description="Low complexity" evidence="16">
    <location>
        <begin position="3126"/>
        <end position="3158"/>
    </location>
</feature>
<feature type="region of interest" description="Disordered" evidence="16">
    <location>
        <begin position="3592"/>
        <end position="3655"/>
    </location>
</feature>
<dbReference type="Gene3D" id="3.30.720.50">
    <property type="match status" value="1"/>
</dbReference>
<comment type="caution">
    <text evidence="21">The sequence shown here is derived from an EMBL/GenBank/DDBJ whole genome shotgun (WGS) entry which is preliminary data.</text>
</comment>
<comment type="pathway">
    <text evidence="3">Protein modification; protein ubiquitination.</text>
</comment>
<feature type="compositionally biased region" description="Basic and acidic residues" evidence="16">
    <location>
        <begin position="3482"/>
        <end position="3494"/>
    </location>
</feature>
<evidence type="ECO:0000256" key="7">
    <source>
        <dbReference type="ARBA" id="ARBA00022679"/>
    </source>
</evidence>
<dbReference type="FunFam" id="3.30.2410.10:FF:000004">
    <property type="entry name" value="E3 ubiquitin-protein ligase HUWE1, variant"/>
    <property type="match status" value="1"/>
</dbReference>
<gene>
    <name evidence="21" type="ORF">HOLleu_05202</name>
</gene>
<feature type="compositionally biased region" description="Basic and acidic residues" evidence="16">
    <location>
        <begin position="1762"/>
        <end position="1775"/>
    </location>
</feature>
<dbReference type="CDD" id="cd14288">
    <property type="entry name" value="UBA_HUWE1"/>
    <property type="match status" value="1"/>
</dbReference>
<feature type="region of interest" description="Disordered" evidence="16">
    <location>
        <begin position="3121"/>
        <end position="3158"/>
    </location>
</feature>
<feature type="compositionally biased region" description="Low complexity" evidence="16">
    <location>
        <begin position="3186"/>
        <end position="3202"/>
    </location>
</feature>
<feature type="domain" description="HECT" evidence="19">
    <location>
        <begin position="4170"/>
        <end position="4506"/>
    </location>
</feature>
<keyword evidence="6" id="KW-0597">Phosphoprotein</keyword>
<feature type="compositionally biased region" description="Low complexity" evidence="16">
    <location>
        <begin position="3880"/>
        <end position="3913"/>
    </location>
</feature>
<feature type="compositionally biased region" description="Polar residues" evidence="16">
    <location>
        <begin position="2945"/>
        <end position="2954"/>
    </location>
</feature>
<dbReference type="Pfam" id="PF14377">
    <property type="entry name" value="UBM"/>
    <property type="match status" value="3"/>
</dbReference>
<keyword evidence="22" id="KW-1185">Reference proteome</keyword>
<feature type="compositionally biased region" description="Low complexity" evidence="16">
    <location>
        <begin position="4031"/>
        <end position="4057"/>
    </location>
</feature>
<dbReference type="Pfam" id="PF02825">
    <property type="entry name" value="WWE"/>
    <property type="match status" value="1"/>
</dbReference>
<feature type="region of interest" description="Disordered" evidence="16">
    <location>
        <begin position="482"/>
        <end position="549"/>
    </location>
</feature>
<dbReference type="InterPro" id="IPR010314">
    <property type="entry name" value="E3_Ub_ligase_DUF913"/>
</dbReference>
<dbReference type="PROSITE" id="PS50918">
    <property type="entry name" value="WWE"/>
    <property type="match status" value="1"/>
</dbReference>
<dbReference type="SMART" id="SM00119">
    <property type="entry name" value="HECTc"/>
    <property type="match status" value="1"/>
</dbReference>
<evidence type="ECO:0000259" key="18">
    <source>
        <dbReference type="PROSITE" id="PS50030"/>
    </source>
</evidence>
<evidence type="ECO:0000259" key="20">
    <source>
        <dbReference type="PROSITE" id="PS50918"/>
    </source>
</evidence>
<feature type="compositionally biased region" description="Basic and acidic residues" evidence="16">
    <location>
        <begin position="800"/>
        <end position="816"/>
    </location>
</feature>
<comment type="catalytic activity">
    <reaction evidence="1">
        <text>S-ubiquitinyl-[E2 ubiquitin-conjugating enzyme]-L-cysteine + [acceptor protein]-L-lysine = [E2 ubiquitin-conjugating enzyme]-L-cysteine + N(6)-ubiquitinyl-[acceptor protein]-L-lysine.</text>
        <dbReference type="EC" id="2.3.2.26"/>
    </reaction>
</comment>
<dbReference type="Gene3D" id="3.30.2410.10">
    <property type="entry name" value="Hect, E3 ligase catalytic domain"/>
    <property type="match status" value="1"/>
</dbReference>
<feature type="domain" description="UBA" evidence="18">
    <location>
        <begin position="1406"/>
        <end position="1445"/>
    </location>
</feature>
<proteinExistence type="inferred from homology"/>
<dbReference type="Pfam" id="PF06012">
    <property type="entry name" value="DUF908"/>
    <property type="match status" value="1"/>
</dbReference>
<dbReference type="GO" id="GO:0000209">
    <property type="term" value="P:protein polyubiquitination"/>
    <property type="evidence" value="ECO:0007669"/>
    <property type="project" value="TreeGrafter"/>
</dbReference>
<keyword evidence="12" id="KW-0539">Nucleus</keyword>
<keyword evidence="7" id="KW-0808">Transferase</keyword>
<feature type="compositionally biased region" description="Basic and acidic residues" evidence="16">
    <location>
        <begin position="2845"/>
        <end position="2855"/>
    </location>
</feature>
<dbReference type="EC" id="2.3.2.26" evidence="4"/>
<name>A0A9Q1HIW4_HOLLE</name>
<evidence type="ECO:0000313" key="21">
    <source>
        <dbReference type="EMBL" id="KAJ8046513.1"/>
    </source>
</evidence>
<evidence type="ECO:0000259" key="19">
    <source>
        <dbReference type="PROSITE" id="PS50237"/>
    </source>
</evidence>
<comment type="similarity">
    <text evidence="13">Belongs to the UPL family. TOM1/PTR1 subfamily.</text>
</comment>
<dbReference type="GO" id="GO:0005634">
    <property type="term" value="C:nucleus"/>
    <property type="evidence" value="ECO:0007669"/>
    <property type="project" value="UniProtKB-SubCell"/>
</dbReference>
<dbReference type="PANTHER" id="PTHR11254">
    <property type="entry name" value="HECT DOMAIN UBIQUITIN-PROTEIN LIGASE"/>
    <property type="match status" value="1"/>
</dbReference>
<protein>
    <recommendedName>
        <fullName evidence="4">HECT-type E3 ubiquitin transferase</fullName>
        <ecNumber evidence="4">2.3.2.26</ecNumber>
    </recommendedName>
</protein>
<dbReference type="InterPro" id="IPR041918">
    <property type="entry name" value="UBA_HUWE1"/>
</dbReference>
<dbReference type="InterPro" id="IPR000569">
    <property type="entry name" value="HECT_dom"/>
</dbReference>
<sequence length="4506" mass="491574">MKIDRSKLKKSSSEVSADCQELIERLKSCPDLLAELQQIKAWNYGKSELYQWVDVLDKFDAILEEARNTPPDHSWHLTCDRPENKHLEDLVHAVLTFTALLVEHSFSRHLYNSVEHLTALLASSNLNTVLAVLNLVYVFSKRSNFLIKLSQGKRQELFQALTYLAESWGGKDNGFGLAECCQMGENENIPNSATTLHFEFYSDNLVTEEKVSKKHSAQALTIVHIENVDKLSRDCAAIMEELISKHNIPKDKQMLLFTHVRLAHCFSNPEQRLLCVQARLQALSVLVYSSAIQDITSTLLYTGLVEELVDVLQIENPLLVEIKAASLRTLTAIIHLDRNPELVNIIEATGASSYHGFLPVLVRQCIQAMIDPQQEAVPHVLATALFSFLYHLASYGTGGEALVFCNMMESLLKVIKWHGEDEQLHTTFVTRAVRVVDLITNLDMAAFQTNGGLSIFLNRLEHEVNICRNEVPYVIRPTIRTSTREPSLSNPASPSRPFESDPSAPADGGATTSSLEQGESSGLSTSQSGDGPSEMETDSPGPSSSSILDDSYFTGIQEEGKPGRQCFPQRAALLKSMLNFLKKAIPDPSFADSIRHVMDGSLPRSLKHLISNAEYYGPSLFLLACEFVTVYVFQEPSLLSCLQDTGLTDVMLHALLIKDVPATKEVLGSLPNIFSALCLNARGLEAFVKCKPFDKLFKVLLSPAYLPAMRRRRSNEIMGDTALSLGSAMDELMRHQPSLKSDAMKAIIKLLEEICSLGRDKRYTCAKTPPKGKTSAASAPQTAGDDTSSDDDDDEEAVTEEIRNPTEVTVQKRESDLPQSTDSEEKKPIPLLDYIFNVMKFVEAILCTNATDDHCWEFVGQKGHEPLMEILRLPNLPIDFPSSQACQSVASVCKAILSLAREPQVLKQGLQLLKEVLQKLEPLNQPLQPPGGSILLKELLDSPNPPEAPLSAGATPLLHSVVSAHSYVTMLFHVCRVGQGDVRTISINQWGTDLGQDVLRALCKLYTSLVWESIVLLSLFTPGSIPENCDLGKQDLTKLMELTADMQEGKKAREQAAGSAQGLTASFGPGESPTTAVSSALSSMEMEDAQPSEEVAAPKDTKSTMNLHMLHQLKQEVPALYAPSRLGRALSELFGLLVKLCVGSSMRHRIRPNPQANQTVPSEAARKTARTLMELLMSSLQWRPPTADALPKFRLTFYICTVSFASPMLFDDKKQPYHLMLQKFVSSGAHKALFEAFNWALSPDNPFDKEGSKDLSEGTCEFIDAWLVLIKKMVNPESVLESPHAMPAKSTQQGFVPFQPVQFLINTHKSAFHSLMKLWNSGHLKNLGSRTSESVLSILCHILRGESVIAERLKQAKAEEGPSGSSEGVAGTSGALSSRSRLGGASSSFLASEILGGWGSSRQRQEPSEEHILQLMDMGFSRDHAIDALNHTASLPQAAEWAVSHQPRLTQDLSTGMSEEEEMLQAIAMSLGETLVSTPNKADEEEKKKKEEEEKKKKEEEQKKLEAQEKIPEEEPLRKEDLDNFVNGMLPGCLALMDDVPDIVARVCDVLVIANERNGSEWRDNMLQTLIGQIAENALLLEQLALDDSSKLGSTEENRNQLNSVPQAPRLAARIHLLCLLFDEMKMSCARMIESSGVLDVFVRLVHVSQQYLRTSKDAATPKWLAPLLLLLDLYEKAVVSFRRKLAWVNTASHQWKWFDDSSGRWCPYSRGNNKTIDDAFWAGKSSVRFTAARRRYIVNFNRMVQVNEETMNRRPIMQALKTEEVPKKEEETTKGNKKQKTETGASEAGTSSQSSGASASDEKEQVAKQPDIVEVEGLSEDQMTSLLRSCIGLIGVPVEPDALHAVLRLCLRFTRNHQHALMFADMGGPRLLLSLTLSSSFNGFSLLATLLLRHIFESKSVLTNTMEKLISTVANKGVGCLTCNVALGSVGSRELHYALRMLGPPACRDEEVYLKAAKSCLKVDVSNSKREISHSTNPNTMLLLKGISPPEMQPAVTLDEHAKQVLSDLLESLVIPVEPMEETKAPETKKEVGKEKGTSKAGDTAAEIVGVGLREIGDELLCLYSADRQIQRSGTSASGRMETGMDATVLGEDELPEAGSIISMASGSSSQGKKPTTEAATTPETKSKPLISKSAILRLLAELVKPYLGCAQYVAQYQFVVCQTPHAKEDGSALAFILDNLLPQMENTGDKDCPAQAQVLLASLASCNHSPEAQATLVSEVKGALQRALALPESKEKHARIQALTLLISVMIDACPSTATTPSHTTGTGGSPAAAKGQTPTVNNITRLLLKKGFVTDLARITHSLDLSSPNMAATINSALKPLDTLSRMVNQAPAGSKGSLKSKMGRNDLLRTSRSSRPRTSGGSTLRTSNTVSRMQAEVHTELEEIVGELLEQQERRPDVLGETLIAAGPERLDSFQSSFLNQGGEDASQDEMVITMTEDGADIEQTPRDSEMQSQPSQEEEESVIPDFEVEEENDSAADSESERADEEGQDDEGDDDEEEEEDDEADEDDDDSDMEEAEEYDITEDLDYFRMGDTGDRDNDFFIPLDEVSTGETVRQSTIPGLEGRYRSYQMPVTVHDDVRPSTGITGAGAFTATTPSATHPLLVRHTSDDAGTSHTSAQTRNVSRGARQRLHVRPGTGSSQTVHIYHSGAHRPLSVSAVLRLLGMSSTSDVVQVSQTGNQTRVYVSNSNNELGGGSSTLSDDILNLDDGMRETFRDGYLSSSDLSSNVTPVYKRWDEEASILDGESMFDCIEALKRPIIEVLEKRRDQEIAEKKEKMKKQAEEEAKKKAEEAKKVKQAAAKAEAKALLGLGKKKSSGGAVGAEASGAAASTVEEKDEEERMEISENGEKTSGEPSSAASDEAVEIAPTSEPCGAAAAAVATTSTLPTVPTPTPGADVGGIGGVLQLSSSLPDFELAEQPQGSSTPMASPATAGGEDKAERPSSTSPMETSTQQAEAQVPTTVTTTTTASGTLTPSLTTAATSSTDAVTGVTTTTSAVASATTTTQSSTHPVSTILSTTGEVTLNTLLTGTASNIGAASTTPLQSGDRVMAESALVKAGTEGSGTTTTGATGTSDTVATAIAAAVGGDLQLPEGVDPSFLAALPDNIRQEVLQEHLGIQSNATPSSGVPKPTTTSTTTATTPTTNTGTTGETPATSQVDPEFLAALPPHIQEEVLAEERAEQQRLQQASQQQTAAASSEPMDPAAFIQTLPRSLRQSVLSDLDHSMLALLPADLAAEAQALRLECARVIRRRQLLQERYIRESGRISGITGQGMNYYRLSAPRRTGASWANDFGHRPQSRIGSNLLSGSLVQGRQLVDLEALTCLLVLLFLNEPKLNLVRLWRVLRNLSFHPPTRNWILLSLLGILEKTKACRTVEGQRSSEGQSPVGDMEAPFSSKNALMPSWLSVSMDAALGCRASIFQVQRGNKKGSDRQPANVFIHPQAASMVCQNVLDTLYALADDFPQQFIPDPVAHAKILKQKDDSKMEMKESEETISPESGAIQKGSHQKSEPDFWELLVKLDSTSLGRKGKGTSKPTLLLSGKDIKEPSWGDSPVARLLAMLSHPVVKRSTALTDKLLHLLTLVTASLPDKEKESSAGSGSGTQRQAPTSSRSGTTAPSAMAVSVPSCQSTEGASEGTPGETITPMDTSTTGDVDTLKVKIEGTKDEEKAEEKTLVEERLLQLAVEVLTTHTCSGDGLEEATTLLMQLSRSHSPTREAVLRLLLNGAQELGLTLCRDINQLKTEVTDFLRKQKEQESMGDGDGDEPSTSSGATPGILVDRYNQNKKVVVSVPASGSKRSGFELRLPSMVSFTGKTANQTVFLRILKVIIQLRDLAKTTPASKAKSVKQGGEYSEMSNAVAALARSASEMMAQRESERQSSQASETATVSSASAGASSTTPTPSVGTVTPAPDAAVPSEAGSSAMATPVSSGSEVPMEVDPAQKPEAATSSQADTDSTKAEDDKENLKEPEEDLERLSLLLSLEELWETLSVCLTMLSQTPDPHAVLVLQPAVEAFFLVHASDKNTAKASDSQLQPLQSSASEASQSSSQPATPSLGSVPSGLFFSRESSVTSIVTPNMPADTQKFLRFAEKHRSVLNQILRQSTVHLSEGPFAVLVNHVRILDFDVKRRYFRQELERLDEGSRREDMAIHVRREHVFEDSYRELHRKSAEHWKDKFYVVFEGEEGQDAGGLLREWYLIISKEIFNPMYALFRTSPGDRVTYIPNPSSHYNPNHLSYFKFVGRIIAKAIYDNKLLECYFSRSFYKHILGKPVTYSDMESEDYAFYQGLVFLLEHHISELGYELTFSTEIDVFGVTETRELKENGATIPVTEDNKLEYVRLVCQMKMTHAISQQIRSFLEGFHEIIPKRLISIFDEQELELLISGLPTVDVDDLKANTEYHKYQSNSLQIQWFWRALRSFDQALRAKFIQFVTGTSKVPLQGFGSLEGMNGPQKFQIHRDDRCTDRLPTAHTCFNQLDLPAYETYDKLRQMLLLAIEECPEGFGLA</sequence>
<dbReference type="Gene3D" id="6.10.250.1630">
    <property type="match status" value="2"/>
</dbReference>
<dbReference type="PROSITE" id="PS50237">
    <property type="entry name" value="HECT"/>
    <property type="match status" value="1"/>
</dbReference>
<dbReference type="SUPFAM" id="SSF46934">
    <property type="entry name" value="UBA-like"/>
    <property type="match status" value="1"/>
</dbReference>
<evidence type="ECO:0000256" key="13">
    <source>
        <dbReference type="ARBA" id="ARBA00034494"/>
    </source>
</evidence>
<dbReference type="InterPro" id="IPR037197">
    <property type="entry name" value="WWE_dom_sf"/>
</dbReference>
<feature type="region of interest" description="Disordered" evidence="16">
    <location>
        <begin position="3482"/>
        <end position="3511"/>
    </location>
</feature>
<dbReference type="PROSITE" id="PS50030">
    <property type="entry name" value="UBA"/>
    <property type="match status" value="1"/>
</dbReference>
<evidence type="ECO:0000256" key="2">
    <source>
        <dbReference type="ARBA" id="ARBA00004123"/>
    </source>
</evidence>
<feature type="compositionally biased region" description="Polar residues" evidence="16">
    <location>
        <begin position="482"/>
        <end position="493"/>
    </location>
</feature>
<feature type="region of interest" description="Disordered" evidence="16">
    <location>
        <begin position="4030"/>
        <end position="4057"/>
    </location>
</feature>
<evidence type="ECO:0000256" key="17">
    <source>
        <dbReference type="SAM" id="Phobius"/>
    </source>
</evidence>
<reference evidence="21" key="1">
    <citation type="submission" date="2021-10" db="EMBL/GenBank/DDBJ databases">
        <title>Tropical sea cucumber genome reveals ecological adaptation and Cuvierian tubules defense mechanism.</title>
        <authorList>
            <person name="Chen T."/>
        </authorList>
    </citation>
    <scope>NUCLEOTIDE SEQUENCE</scope>
    <source>
        <strain evidence="21">Nanhai2018</strain>
        <tissue evidence="21">Muscle</tissue>
    </source>
</reference>
<dbReference type="GO" id="GO:0051028">
    <property type="term" value="P:mRNA transport"/>
    <property type="evidence" value="ECO:0007669"/>
    <property type="project" value="UniProtKB-KW"/>
</dbReference>
<feature type="coiled-coil region" evidence="15">
    <location>
        <begin position="2763"/>
        <end position="2809"/>
    </location>
</feature>
<keyword evidence="5" id="KW-0813">Transport</keyword>
<dbReference type="GO" id="GO:0006281">
    <property type="term" value="P:DNA repair"/>
    <property type="evidence" value="ECO:0007669"/>
    <property type="project" value="UniProtKB-KW"/>
</dbReference>
<dbReference type="SUPFAM" id="SSF56204">
    <property type="entry name" value="Hect, E3 ligase catalytic domain"/>
    <property type="match status" value="1"/>
</dbReference>
<dbReference type="InterPro" id="IPR010309">
    <property type="entry name" value="E3_Ub_ligase_DUF908"/>
</dbReference>
<dbReference type="GO" id="GO:0006511">
    <property type="term" value="P:ubiquitin-dependent protein catabolic process"/>
    <property type="evidence" value="ECO:0007669"/>
    <property type="project" value="TreeGrafter"/>
</dbReference>
<feature type="transmembrane region" description="Helical" evidence="17">
    <location>
        <begin position="117"/>
        <end position="139"/>
    </location>
</feature>
<dbReference type="OrthoDB" id="8068875at2759"/>
<feature type="compositionally biased region" description="Low complexity" evidence="16">
    <location>
        <begin position="511"/>
        <end position="529"/>
    </location>
</feature>
<feature type="region of interest" description="Disordered" evidence="16">
    <location>
        <begin position="1756"/>
        <end position="1809"/>
    </location>
</feature>
<evidence type="ECO:0000256" key="11">
    <source>
        <dbReference type="ARBA" id="ARBA00023204"/>
    </source>
</evidence>
<keyword evidence="9 14" id="KW-0833">Ubl conjugation pathway</keyword>
<keyword evidence="11" id="KW-0234">DNA repair</keyword>
<dbReference type="EMBL" id="JAIZAY010000002">
    <property type="protein sequence ID" value="KAJ8046513.1"/>
    <property type="molecule type" value="Genomic_DNA"/>
</dbReference>
<feature type="compositionally biased region" description="Acidic residues" evidence="16">
    <location>
        <begin position="787"/>
        <end position="799"/>
    </location>
</feature>
<dbReference type="SMART" id="SM00678">
    <property type="entry name" value="WWE"/>
    <property type="match status" value="1"/>
</dbReference>
<keyword evidence="10" id="KW-0509">mRNA transport</keyword>
<accession>A0A9Q1HIW4</accession>
<feature type="region of interest" description="Disordered" evidence="16">
    <location>
        <begin position="3755"/>
        <end position="3777"/>
    </location>
</feature>
<evidence type="ECO:0000256" key="16">
    <source>
        <dbReference type="SAM" id="MobiDB-lite"/>
    </source>
</evidence>
<feature type="compositionally biased region" description="Low complexity" evidence="16">
    <location>
        <begin position="2105"/>
        <end position="2125"/>
    </location>
</feature>
<dbReference type="SUPFAM" id="SSF117839">
    <property type="entry name" value="WWE domain"/>
    <property type="match status" value="1"/>
</dbReference>
<feature type="compositionally biased region" description="Polar residues" evidence="16">
    <location>
        <begin position="3605"/>
        <end position="3620"/>
    </location>
</feature>
<evidence type="ECO:0000256" key="5">
    <source>
        <dbReference type="ARBA" id="ARBA00022448"/>
    </source>
</evidence>
<feature type="compositionally biased region" description="Acidic residues" evidence="16">
    <location>
        <begin position="2461"/>
        <end position="2529"/>
    </location>
</feature>
<feature type="compositionally biased region" description="Low complexity" evidence="16">
    <location>
        <begin position="1783"/>
        <end position="1800"/>
    </location>
</feature>
<dbReference type="InterPro" id="IPR009060">
    <property type="entry name" value="UBA-like_sf"/>
</dbReference>
<dbReference type="CDD" id="cd00078">
    <property type="entry name" value="HECTc"/>
    <property type="match status" value="1"/>
</dbReference>
<evidence type="ECO:0000256" key="8">
    <source>
        <dbReference type="ARBA" id="ARBA00022763"/>
    </source>
</evidence>
<evidence type="ECO:0000256" key="4">
    <source>
        <dbReference type="ARBA" id="ARBA00012485"/>
    </source>
</evidence>
<feature type="region of interest" description="Disordered" evidence="16">
    <location>
        <begin position="1472"/>
        <end position="1516"/>
    </location>
</feature>